<keyword evidence="1" id="KW-0175">Coiled coil</keyword>
<gene>
    <name evidence="3" type="ORF">N6H18_04580</name>
</gene>
<evidence type="ECO:0000256" key="1">
    <source>
        <dbReference type="SAM" id="Coils"/>
    </source>
</evidence>
<feature type="signal peptide" evidence="2">
    <location>
        <begin position="1"/>
        <end position="20"/>
    </location>
</feature>
<dbReference type="Proteomes" id="UP001065174">
    <property type="component" value="Chromosome"/>
</dbReference>
<evidence type="ECO:0000313" key="4">
    <source>
        <dbReference type="Proteomes" id="UP001065174"/>
    </source>
</evidence>
<protein>
    <recommendedName>
        <fullName evidence="5">DUF4988 domain-containing protein</fullName>
    </recommendedName>
</protein>
<accession>A0ABY6CRU6</accession>
<keyword evidence="4" id="KW-1185">Reference proteome</keyword>
<evidence type="ECO:0008006" key="5">
    <source>
        <dbReference type="Google" id="ProtNLM"/>
    </source>
</evidence>
<dbReference type="RefSeq" id="WP_262310656.1">
    <property type="nucleotide sequence ID" value="NZ_CP106679.1"/>
</dbReference>
<proteinExistence type="predicted"/>
<keyword evidence="2" id="KW-0732">Signal</keyword>
<feature type="chain" id="PRO_5046211251" description="DUF4988 domain-containing protein" evidence="2">
    <location>
        <begin position="21"/>
        <end position="679"/>
    </location>
</feature>
<evidence type="ECO:0000256" key="2">
    <source>
        <dbReference type="SAM" id="SignalP"/>
    </source>
</evidence>
<sequence>MKQTKQIVYTFLFFALTVFACVDNNSADIDELKEEIDALKLLLEENNKISEILIEEDSLIFLFGDGSSISTALPNNEIPVIGPNGNWWVGSDDLGEVAGNVMPLVNPNGNWWVGDKDTGVKAKISPRGVSNVDYDQTTGILTIILGDGTVYEFLLSYDASLSGVKLSDLNGEYMVSAIYNGDLPFVSFEYDVNNRLIEVTYYTTLLNNPVKYLTIERTYNANGDIATQTYTEWATKKKAVPRDEYFANKQEGIEMEFEDAYNEIWSGGVKGYSGDGYAFFSEFRTPIYSSNGYLYQINENGSKIKKCLMRESYDKSVTFGAINSELWFNDYDENKEEWDQEYKNINAVSASNVSYGSGFSTGPSAVKRYYKWFVPTYNFVLDSDPIDIVTENMIEDYIYVYTPEVEVILGIVGDYKALFYTYDVYETGDVIDSRTIYYTYDGADFTIRSEEEENEDKDVLNIKVEGGKITKLVAYIDEEEDPHFEDMLGFNYTDGKLSTIDFLQSDIKGLVGITYDSKGNPIEFGVKPSALEETQDYEGADPEILAALGLIYSYDEYDSELGMVVEKYFYPEGYTSMISLSYDYGMKNFMNHTLTAVNPLMSFFESSHSINQIGWAGHGSAIFSEHLKYNEGGYPTEIKTYLQLSASDVPFEDSELEDFGIPINGSVAISYKLEYIKKQ</sequence>
<reference evidence="3" key="1">
    <citation type="submission" date="2022-09" db="EMBL/GenBank/DDBJ databases">
        <title>Comparative genomics and taxonomic characterization of three novel marine species of genus Reichenbachiella exhibiting antioxidant and polysaccharide degradation activities.</title>
        <authorList>
            <person name="Muhammad N."/>
            <person name="Lee Y.-J."/>
            <person name="Ko J."/>
            <person name="Kim S.-G."/>
        </authorList>
    </citation>
    <scope>NUCLEOTIDE SEQUENCE</scope>
    <source>
        <strain evidence="3">BKB1-1</strain>
    </source>
</reference>
<organism evidence="3 4">
    <name type="scientific">Reichenbachiella agarivorans</name>
    <dbReference type="NCBI Taxonomy" id="2979464"/>
    <lineage>
        <taxon>Bacteria</taxon>
        <taxon>Pseudomonadati</taxon>
        <taxon>Bacteroidota</taxon>
        <taxon>Cytophagia</taxon>
        <taxon>Cytophagales</taxon>
        <taxon>Reichenbachiellaceae</taxon>
        <taxon>Reichenbachiella</taxon>
    </lineage>
</organism>
<evidence type="ECO:0000313" key="3">
    <source>
        <dbReference type="EMBL" id="UXP33227.1"/>
    </source>
</evidence>
<dbReference type="EMBL" id="CP106679">
    <property type="protein sequence ID" value="UXP33227.1"/>
    <property type="molecule type" value="Genomic_DNA"/>
</dbReference>
<feature type="coiled-coil region" evidence="1">
    <location>
        <begin position="22"/>
        <end position="49"/>
    </location>
</feature>
<name>A0ABY6CRU6_9BACT</name>
<dbReference type="PROSITE" id="PS51257">
    <property type="entry name" value="PROKAR_LIPOPROTEIN"/>
    <property type="match status" value="1"/>
</dbReference>